<evidence type="ECO:0000256" key="1">
    <source>
        <dbReference type="SAM" id="MobiDB-lite"/>
    </source>
</evidence>
<feature type="region of interest" description="Disordered" evidence="1">
    <location>
        <begin position="27"/>
        <end position="52"/>
    </location>
</feature>
<accession>A0AAV2EYN1</accession>
<protein>
    <submittedName>
        <fullName evidence="2">Uncharacterized protein</fullName>
    </submittedName>
</protein>
<keyword evidence="3" id="KW-1185">Reference proteome</keyword>
<evidence type="ECO:0000313" key="3">
    <source>
        <dbReference type="Proteomes" id="UP001497516"/>
    </source>
</evidence>
<organism evidence="2 3">
    <name type="scientific">Linum trigynum</name>
    <dbReference type="NCBI Taxonomy" id="586398"/>
    <lineage>
        <taxon>Eukaryota</taxon>
        <taxon>Viridiplantae</taxon>
        <taxon>Streptophyta</taxon>
        <taxon>Embryophyta</taxon>
        <taxon>Tracheophyta</taxon>
        <taxon>Spermatophyta</taxon>
        <taxon>Magnoliopsida</taxon>
        <taxon>eudicotyledons</taxon>
        <taxon>Gunneridae</taxon>
        <taxon>Pentapetalae</taxon>
        <taxon>rosids</taxon>
        <taxon>fabids</taxon>
        <taxon>Malpighiales</taxon>
        <taxon>Linaceae</taxon>
        <taxon>Linum</taxon>
    </lineage>
</organism>
<evidence type="ECO:0000313" key="2">
    <source>
        <dbReference type="EMBL" id="CAL1391091.1"/>
    </source>
</evidence>
<reference evidence="2 3" key="1">
    <citation type="submission" date="2024-04" db="EMBL/GenBank/DDBJ databases">
        <authorList>
            <person name="Fracassetti M."/>
        </authorList>
    </citation>
    <scope>NUCLEOTIDE SEQUENCE [LARGE SCALE GENOMIC DNA]</scope>
</reference>
<dbReference type="Proteomes" id="UP001497516">
    <property type="component" value="Chromosome 5"/>
</dbReference>
<gene>
    <name evidence="2" type="ORF">LTRI10_LOCUS31837</name>
</gene>
<proteinExistence type="predicted"/>
<dbReference type="EMBL" id="OZ034818">
    <property type="protein sequence ID" value="CAL1391091.1"/>
    <property type="molecule type" value="Genomic_DNA"/>
</dbReference>
<sequence>MDLRSSRPTHLGVDLLLSRRRSAPWKRGLSRCSPSSRLAGGSGTNRRSREQNVERMTKMGRDRVLGWVVVLDSAGKVCAGGGETRSPAMDGARRSQSSRRSDLLWGWWK</sequence>
<feature type="region of interest" description="Disordered" evidence="1">
    <location>
        <begin position="80"/>
        <end position="109"/>
    </location>
</feature>
<dbReference type="AlphaFoldDB" id="A0AAV2EYN1"/>
<name>A0AAV2EYN1_9ROSI</name>